<evidence type="ECO:0000256" key="8">
    <source>
        <dbReference type="PIRNR" id="PIRNR016305"/>
    </source>
</evidence>
<comment type="similarity">
    <text evidence="2 8">Belongs to the methyltransferase superfamily. LCMT family.</text>
</comment>
<dbReference type="AlphaFoldDB" id="A0A1M2VD42"/>
<evidence type="ECO:0000256" key="2">
    <source>
        <dbReference type="ARBA" id="ARBA00010703"/>
    </source>
</evidence>
<evidence type="ECO:0000256" key="1">
    <source>
        <dbReference type="ARBA" id="ARBA00000724"/>
    </source>
</evidence>
<dbReference type="GO" id="GO:0018423">
    <property type="term" value="F:protein C-terminal leucine carboxyl O-methyltransferase activity"/>
    <property type="evidence" value="ECO:0007669"/>
    <property type="project" value="UniProtKB-EC"/>
</dbReference>
<dbReference type="SUPFAM" id="SSF53335">
    <property type="entry name" value="S-adenosyl-L-methionine-dependent methyltransferases"/>
    <property type="match status" value="1"/>
</dbReference>
<dbReference type="Gene3D" id="3.40.50.150">
    <property type="entry name" value="Vaccinia Virus protein VP39"/>
    <property type="match status" value="1"/>
</dbReference>
<feature type="binding site" evidence="9">
    <location>
        <position position="198"/>
    </location>
    <ligand>
        <name>S-adenosyl-L-methionine</name>
        <dbReference type="ChEBI" id="CHEBI:59789"/>
    </ligand>
</feature>
<sequence length="352" mass="39012">MFPPQQRLPEGDAAIRATDNDAALARLSAVRKGYLTDPFITPLVPRAHLQQARPPLINIGTYVRSEALDELVDGWLALSQQEGTKCQIVSMGAGSDTRYWRIATGPRRDTLARYIEIDFPEIITKKAMAIRKSRELSAMLGKPEEVSLGNGGTTLHSPVYNLLSGDLRKPPTESLAPLLTAGNTPLLSPSLPTLMIFECVLAYMTPAASGAVLNWFTDYFAAPGGMAPLGCVVYEMFALHGPFGKVMVNNLKARNVTLPGTEPYSTLESLPTRFLQHGWEVAKAVTLKDLRREYVAPTELERISELEMLDEIEELELVLAHYAITWGIKLPPKADELKARWREWGLRKKTES</sequence>
<evidence type="ECO:0000256" key="3">
    <source>
        <dbReference type="ARBA" id="ARBA00012834"/>
    </source>
</evidence>
<comment type="caution">
    <text evidence="10">The sequence shown here is derived from an EMBL/GenBank/DDBJ whole genome shotgun (WGS) entry which is preliminary data.</text>
</comment>
<dbReference type="Pfam" id="PF04072">
    <property type="entry name" value="LCM"/>
    <property type="match status" value="1"/>
</dbReference>
<feature type="binding site" evidence="9">
    <location>
        <begin position="166"/>
        <end position="167"/>
    </location>
    <ligand>
        <name>S-adenosyl-L-methionine</name>
        <dbReference type="ChEBI" id="CHEBI:59789"/>
    </ligand>
</feature>
<evidence type="ECO:0000256" key="4">
    <source>
        <dbReference type="ARBA" id="ARBA00017497"/>
    </source>
</evidence>
<evidence type="ECO:0000256" key="9">
    <source>
        <dbReference type="PIRSR" id="PIRSR016305-1"/>
    </source>
</evidence>
<dbReference type="PIRSF" id="PIRSF016305">
    <property type="entry name" value="LCM_mtfrase"/>
    <property type="match status" value="1"/>
</dbReference>
<dbReference type="OrthoDB" id="203237at2759"/>
<dbReference type="InterPro" id="IPR029063">
    <property type="entry name" value="SAM-dependent_MTases_sf"/>
</dbReference>
<dbReference type="InterPro" id="IPR007213">
    <property type="entry name" value="Ppm1/Ppm2/Tcmp"/>
</dbReference>
<name>A0A1M2VD42_TRAPU</name>
<evidence type="ECO:0000313" key="10">
    <source>
        <dbReference type="EMBL" id="OJT05485.1"/>
    </source>
</evidence>
<comment type="function">
    <text evidence="8">Methylates the carboxyl group of the C-terminal leucine residue of protein phosphatase 2A catalytic subunits to form alpha-leucine ester residues.</text>
</comment>
<dbReference type="EC" id="2.1.1.233" evidence="3 8"/>
<dbReference type="GO" id="GO:0032259">
    <property type="term" value="P:methylation"/>
    <property type="evidence" value="ECO:0007669"/>
    <property type="project" value="UniProtKB-KW"/>
</dbReference>
<accession>A0A1M2VD42</accession>
<dbReference type="PANTHER" id="PTHR13600">
    <property type="entry name" value="LEUCINE CARBOXYL METHYLTRANSFERASE"/>
    <property type="match status" value="1"/>
</dbReference>
<keyword evidence="11" id="KW-1185">Reference proteome</keyword>
<dbReference type="STRING" id="154538.A0A1M2VD42"/>
<evidence type="ECO:0000313" key="11">
    <source>
        <dbReference type="Proteomes" id="UP000184267"/>
    </source>
</evidence>
<evidence type="ECO:0000256" key="7">
    <source>
        <dbReference type="ARBA" id="ARBA00022691"/>
    </source>
</evidence>
<organism evidence="10 11">
    <name type="scientific">Trametes pubescens</name>
    <name type="common">White-rot fungus</name>
    <dbReference type="NCBI Taxonomy" id="154538"/>
    <lineage>
        <taxon>Eukaryota</taxon>
        <taxon>Fungi</taxon>
        <taxon>Dikarya</taxon>
        <taxon>Basidiomycota</taxon>
        <taxon>Agaricomycotina</taxon>
        <taxon>Agaricomycetes</taxon>
        <taxon>Polyporales</taxon>
        <taxon>Polyporaceae</taxon>
        <taxon>Trametes</taxon>
    </lineage>
</organism>
<reference evidence="10 11" key="1">
    <citation type="submission" date="2016-10" db="EMBL/GenBank/DDBJ databases">
        <title>Genome sequence of the basidiomycete white-rot fungus Trametes pubescens.</title>
        <authorList>
            <person name="Makela M.R."/>
            <person name="Granchi Z."/>
            <person name="Peng M."/>
            <person name="De Vries R.P."/>
            <person name="Grigoriev I."/>
            <person name="Riley R."/>
            <person name="Hilden K."/>
        </authorList>
    </citation>
    <scope>NUCLEOTIDE SEQUENCE [LARGE SCALE GENOMIC DNA]</scope>
    <source>
        <strain evidence="10 11">FBCC735</strain>
    </source>
</reference>
<comment type="catalytic activity">
    <reaction evidence="1 8">
        <text>[phosphatase 2A protein]-C-terminal L-leucine + S-adenosyl-L-methionine = [phosphatase 2A protein]-C-terminal L-leucine methyl ester + S-adenosyl-L-homocysteine</text>
        <dbReference type="Rhea" id="RHEA:48544"/>
        <dbReference type="Rhea" id="RHEA-COMP:12134"/>
        <dbReference type="Rhea" id="RHEA-COMP:12135"/>
        <dbReference type="ChEBI" id="CHEBI:57856"/>
        <dbReference type="ChEBI" id="CHEBI:59789"/>
        <dbReference type="ChEBI" id="CHEBI:90516"/>
        <dbReference type="ChEBI" id="CHEBI:90517"/>
        <dbReference type="EC" id="2.1.1.233"/>
    </reaction>
</comment>
<dbReference type="InterPro" id="IPR016651">
    <property type="entry name" value="LCMT1"/>
</dbReference>
<feature type="binding site" evidence="9">
    <location>
        <position position="92"/>
    </location>
    <ligand>
        <name>S-adenosyl-L-methionine</name>
        <dbReference type="ChEBI" id="CHEBI:59789"/>
    </ligand>
</feature>
<keyword evidence="7 8" id="KW-0949">S-adenosyl-L-methionine</keyword>
<protein>
    <recommendedName>
        <fullName evidence="4 8">Leucine carboxyl methyltransferase 1</fullName>
        <ecNumber evidence="3 8">2.1.1.233</ecNumber>
    </recommendedName>
</protein>
<gene>
    <name evidence="10" type="ORF">TRAPUB_3714</name>
</gene>
<keyword evidence="5 8" id="KW-0489">Methyltransferase</keyword>
<keyword evidence="6 8" id="KW-0808">Transferase</keyword>
<feature type="binding site" evidence="9">
    <location>
        <position position="64"/>
    </location>
    <ligand>
        <name>S-adenosyl-L-methionine</name>
        <dbReference type="ChEBI" id="CHEBI:59789"/>
    </ligand>
</feature>
<dbReference type="OMA" id="IIYEPIR"/>
<evidence type="ECO:0000256" key="5">
    <source>
        <dbReference type="ARBA" id="ARBA00022603"/>
    </source>
</evidence>
<dbReference type="PANTHER" id="PTHR13600:SF21">
    <property type="entry name" value="LEUCINE CARBOXYL METHYLTRANSFERASE 1"/>
    <property type="match status" value="1"/>
</dbReference>
<evidence type="ECO:0000256" key="6">
    <source>
        <dbReference type="ARBA" id="ARBA00022679"/>
    </source>
</evidence>
<proteinExistence type="inferred from homology"/>
<dbReference type="EMBL" id="MNAD01001456">
    <property type="protein sequence ID" value="OJT05485.1"/>
    <property type="molecule type" value="Genomic_DNA"/>
</dbReference>
<dbReference type="Proteomes" id="UP000184267">
    <property type="component" value="Unassembled WGS sequence"/>
</dbReference>